<protein>
    <submittedName>
        <fullName evidence="2">Uncharacterized protein</fullName>
    </submittedName>
</protein>
<evidence type="ECO:0000313" key="3">
    <source>
        <dbReference type="Proteomes" id="UP000519023"/>
    </source>
</evidence>
<feature type="compositionally biased region" description="Basic and acidic residues" evidence="1">
    <location>
        <begin position="56"/>
        <end position="66"/>
    </location>
</feature>
<evidence type="ECO:0000313" key="2">
    <source>
        <dbReference type="EMBL" id="NML12870.1"/>
    </source>
</evidence>
<evidence type="ECO:0000256" key="1">
    <source>
        <dbReference type="SAM" id="MobiDB-lite"/>
    </source>
</evidence>
<organism evidence="2 3">
    <name type="scientific">Sphingobium psychrophilum</name>
    <dbReference type="NCBI Taxonomy" id="2728834"/>
    <lineage>
        <taxon>Bacteria</taxon>
        <taxon>Pseudomonadati</taxon>
        <taxon>Pseudomonadota</taxon>
        <taxon>Alphaproteobacteria</taxon>
        <taxon>Sphingomonadales</taxon>
        <taxon>Sphingomonadaceae</taxon>
        <taxon>Sphingobium</taxon>
    </lineage>
</organism>
<dbReference type="EMBL" id="JABBFV010000028">
    <property type="protein sequence ID" value="NML12870.1"/>
    <property type="molecule type" value="Genomic_DNA"/>
</dbReference>
<accession>A0A7X9WZM8</accession>
<keyword evidence="3" id="KW-1185">Reference proteome</keyword>
<dbReference type="AlphaFoldDB" id="A0A7X9WZM8"/>
<name>A0A7X9WZM8_9SPHN</name>
<proteinExistence type="predicted"/>
<feature type="region of interest" description="Disordered" evidence="1">
    <location>
        <begin position="1"/>
        <end position="23"/>
    </location>
</feature>
<gene>
    <name evidence="2" type="ORF">HHL08_22510</name>
</gene>
<dbReference type="Proteomes" id="UP000519023">
    <property type="component" value="Unassembled WGS sequence"/>
</dbReference>
<sequence length="134" mass="14586">MQMDKMGACQLDGSAQAHRRSSKVSGMTAKAIEQRHVPLLQLLDASQRHATGLGDRINHEDRKLDAKTQGGNQGKDKTTATARLEARHDMHDADAPIMRVGQVVPITHAHWSAFSVPGWVIDVTVCSNITGVKL</sequence>
<comment type="caution">
    <text evidence="2">The sequence shown here is derived from an EMBL/GenBank/DDBJ whole genome shotgun (WGS) entry which is preliminary data.</text>
</comment>
<reference evidence="2 3" key="1">
    <citation type="submission" date="2020-04" db="EMBL/GenBank/DDBJ databases">
        <title>Sphingobium sp. AR-3-1 isolated from Arctic soil.</title>
        <authorList>
            <person name="Dahal R.H."/>
            <person name="Chaudhary D.K."/>
        </authorList>
    </citation>
    <scope>NUCLEOTIDE SEQUENCE [LARGE SCALE GENOMIC DNA]</scope>
    <source>
        <strain evidence="2 3">AR-3-1</strain>
    </source>
</reference>
<feature type="region of interest" description="Disordered" evidence="1">
    <location>
        <begin position="52"/>
        <end position="79"/>
    </location>
</feature>